<protein>
    <submittedName>
        <fullName evidence="1">U-box domain-containing protein 50-like</fullName>
    </submittedName>
</protein>
<proteinExistence type="predicted"/>
<organism evidence="1 2">
    <name type="scientific">Dorcoceras hygrometricum</name>
    <dbReference type="NCBI Taxonomy" id="472368"/>
    <lineage>
        <taxon>Eukaryota</taxon>
        <taxon>Viridiplantae</taxon>
        <taxon>Streptophyta</taxon>
        <taxon>Embryophyta</taxon>
        <taxon>Tracheophyta</taxon>
        <taxon>Spermatophyta</taxon>
        <taxon>Magnoliopsida</taxon>
        <taxon>eudicotyledons</taxon>
        <taxon>Gunneridae</taxon>
        <taxon>Pentapetalae</taxon>
        <taxon>asterids</taxon>
        <taxon>lamiids</taxon>
        <taxon>Lamiales</taxon>
        <taxon>Gesneriaceae</taxon>
        <taxon>Didymocarpoideae</taxon>
        <taxon>Trichosporeae</taxon>
        <taxon>Loxocarpinae</taxon>
        <taxon>Dorcoceras</taxon>
    </lineage>
</organism>
<name>A0A2Z7ANJ3_9LAMI</name>
<accession>A0A2Z7ANJ3</accession>
<dbReference type="EMBL" id="KV013727">
    <property type="protein sequence ID" value="KZV23361.1"/>
    <property type="molecule type" value="Genomic_DNA"/>
</dbReference>
<evidence type="ECO:0000313" key="1">
    <source>
        <dbReference type="EMBL" id="KZV23361.1"/>
    </source>
</evidence>
<reference evidence="1 2" key="1">
    <citation type="journal article" date="2015" name="Proc. Natl. Acad. Sci. U.S.A.">
        <title>The resurrection genome of Boea hygrometrica: A blueprint for survival of dehydration.</title>
        <authorList>
            <person name="Xiao L."/>
            <person name="Yang G."/>
            <person name="Zhang L."/>
            <person name="Yang X."/>
            <person name="Zhao S."/>
            <person name="Ji Z."/>
            <person name="Zhou Q."/>
            <person name="Hu M."/>
            <person name="Wang Y."/>
            <person name="Chen M."/>
            <person name="Xu Y."/>
            <person name="Jin H."/>
            <person name="Xiao X."/>
            <person name="Hu G."/>
            <person name="Bao F."/>
            <person name="Hu Y."/>
            <person name="Wan P."/>
            <person name="Li L."/>
            <person name="Deng X."/>
            <person name="Kuang T."/>
            <person name="Xiang C."/>
            <person name="Zhu J.K."/>
            <person name="Oliver M.J."/>
            <person name="He Y."/>
        </authorList>
    </citation>
    <scope>NUCLEOTIDE SEQUENCE [LARGE SCALE GENOMIC DNA]</scope>
    <source>
        <strain evidence="2">cv. XS01</strain>
    </source>
</reference>
<dbReference type="Proteomes" id="UP000250235">
    <property type="component" value="Unassembled WGS sequence"/>
</dbReference>
<keyword evidence="2" id="KW-1185">Reference proteome</keyword>
<gene>
    <name evidence="1" type="ORF">F511_43960</name>
</gene>
<evidence type="ECO:0000313" key="2">
    <source>
        <dbReference type="Proteomes" id="UP000250235"/>
    </source>
</evidence>
<dbReference type="AlphaFoldDB" id="A0A2Z7ANJ3"/>
<sequence>MAAPHRAHERARCVRAGRAWLAIRCVLPRALAARLVPWWPHRWTLQAQIVAPLVETCAPLALLLHVAAGRRRSCWSRVLGDGWPLDVARDSETMGGRCPLLECDACGGWSRAMRAGRVMLRAASCAAVRNFSSAVASGRPPLRRCRDGWSDFF</sequence>